<name>A0A6P2LLL0_BURL3</name>
<gene>
    <name evidence="1" type="ORF">BLA6863_03278</name>
</gene>
<dbReference type="Proteomes" id="UP000494170">
    <property type="component" value="Unassembled WGS sequence"/>
</dbReference>
<protein>
    <submittedName>
        <fullName evidence="1">Uncharacterized protein</fullName>
    </submittedName>
</protein>
<organism evidence="1 2">
    <name type="scientific">Burkholderia lata (strain ATCC 17760 / DSM 23089 / LMG 22485 / NCIMB 9086 / R18194 / 383)</name>
    <dbReference type="NCBI Taxonomy" id="482957"/>
    <lineage>
        <taxon>Bacteria</taxon>
        <taxon>Pseudomonadati</taxon>
        <taxon>Pseudomonadota</taxon>
        <taxon>Betaproteobacteria</taxon>
        <taxon>Burkholderiales</taxon>
        <taxon>Burkholderiaceae</taxon>
        <taxon>Burkholderia</taxon>
        <taxon>Burkholderia cepacia complex</taxon>
    </lineage>
</organism>
<dbReference type="AlphaFoldDB" id="A0A6P2LLL0"/>
<evidence type="ECO:0000313" key="2">
    <source>
        <dbReference type="Proteomes" id="UP000494170"/>
    </source>
</evidence>
<accession>A0A6P2LLL0</accession>
<sequence>MKPRADWHSLVALAACLLLAGAIAPPVERLMGLWS</sequence>
<reference evidence="1 2" key="1">
    <citation type="submission" date="2019-09" db="EMBL/GenBank/DDBJ databases">
        <authorList>
            <person name="Depoorter E."/>
        </authorList>
    </citation>
    <scope>NUCLEOTIDE SEQUENCE [LARGE SCALE GENOMIC DNA]</scope>
    <source>
        <strain evidence="1">LMG 6863</strain>
    </source>
</reference>
<evidence type="ECO:0000313" key="1">
    <source>
        <dbReference type="EMBL" id="VWB69965.1"/>
    </source>
</evidence>
<dbReference type="EMBL" id="CABVPY010000018">
    <property type="protein sequence ID" value="VWB69965.1"/>
    <property type="molecule type" value="Genomic_DNA"/>
</dbReference>
<proteinExistence type="predicted"/>